<dbReference type="InterPro" id="IPR005119">
    <property type="entry name" value="LysR_subst-bd"/>
</dbReference>
<dbReference type="EMBL" id="PQCO01000133">
    <property type="protein sequence ID" value="PUE04247.1"/>
    <property type="molecule type" value="Genomic_DNA"/>
</dbReference>
<reference evidence="6 7" key="1">
    <citation type="submission" date="2018-01" db="EMBL/GenBank/DDBJ databases">
        <title>Novel co-symbiosis in the lucinid bivalve Phacoides pectinatus.</title>
        <authorList>
            <person name="Lim S.J."/>
            <person name="Davis B.G."/>
            <person name="Gill D.E."/>
            <person name="Engel A.S."/>
            <person name="Anderson L.C."/>
            <person name="Campbell B.J."/>
        </authorList>
    </citation>
    <scope>NUCLEOTIDE SEQUENCE [LARGE SCALE GENOMIC DNA]</scope>
    <source>
        <strain evidence="6">N3_P5</strain>
    </source>
</reference>
<sequence>MDITFLKTFLEVAKTRHFGRSADALFITQSAVSARIKLLEQTLGVELFVRKRNDIQLTPSGANLLRHAEGIVKGWERARQAIAVDPALAASLSVGCLFDLWSILVRKWSARVSALAPDIALQADILNAEVMVQRLSLGVLDLGFMFDPPQTPDLELRQVTAVPLILVSSRQGQDLDGATTEGYVMVDWGSAFGVVHAEKFPNLPAPHLRTNSGQVALDYIHGNGGAAYLPLAVVAPLLDNGLLHRVDDAPVIERHAYAVFRADAIERYSLKKALAALE</sequence>
<dbReference type="AlphaFoldDB" id="A0A657PXT0"/>
<dbReference type="InterPro" id="IPR036388">
    <property type="entry name" value="WH-like_DNA-bd_sf"/>
</dbReference>
<proteinExistence type="inferred from homology"/>
<dbReference type="InterPro" id="IPR000847">
    <property type="entry name" value="LysR_HTH_N"/>
</dbReference>
<evidence type="ECO:0000256" key="4">
    <source>
        <dbReference type="ARBA" id="ARBA00023163"/>
    </source>
</evidence>
<dbReference type="PRINTS" id="PR00039">
    <property type="entry name" value="HTHLYSR"/>
</dbReference>
<dbReference type="Gene3D" id="3.40.190.290">
    <property type="match status" value="1"/>
</dbReference>
<dbReference type="InterPro" id="IPR036390">
    <property type="entry name" value="WH_DNA-bd_sf"/>
</dbReference>
<name>A0A657PXT0_9GAMM</name>
<dbReference type="PROSITE" id="PS50931">
    <property type="entry name" value="HTH_LYSR"/>
    <property type="match status" value="1"/>
</dbReference>
<comment type="caution">
    <text evidence="6">The sequence shown here is derived from an EMBL/GenBank/DDBJ whole genome shotgun (WGS) entry which is preliminary data.</text>
</comment>
<keyword evidence="2" id="KW-0805">Transcription regulation</keyword>
<dbReference type="Pfam" id="PF03466">
    <property type="entry name" value="LysR_substrate"/>
    <property type="match status" value="1"/>
</dbReference>
<accession>A0A657PXT0</accession>
<dbReference type="PANTHER" id="PTHR30126">
    <property type="entry name" value="HTH-TYPE TRANSCRIPTIONAL REGULATOR"/>
    <property type="match status" value="1"/>
</dbReference>
<dbReference type="FunFam" id="1.10.10.10:FF:000001">
    <property type="entry name" value="LysR family transcriptional regulator"/>
    <property type="match status" value="1"/>
</dbReference>
<organism evidence="6 7">
    <name type="scientific">Candidatus Sedimenticola endophacoides</name>
    <dbReference type="NCBI Taxonomy" id="2548426"/>
    <lineage>
        <taxon>Bacteria</taxon>
        <taxon>Pseudomonadati</taxon>
        <taxon>Pseudomonadota</taxon>
        <taxon>Gammaproteobacteria</taxon>
        <taxon>Chromatiales</taxon>
        <taxon>Sedimenticolaceae</taxon>
        <taxon>Sedimenticola</taxon>
    </lineage>
</organism>
<protein>
    <submittedName>
        <fullName evidence="6">LysR family transcriptional regulator</fullName>
    </submittedName>
</protein>
<dbReference type="SUPFAM" id="SSF53850">
    <property type="entry name" value="Periplasmic binding protein-like II"/>
    <property type="match status" value="1"/>
</dbReference>
<evidence type="ECO:0000256" key="2">
    <source>
        <dbReference type="ARBA" id="ARBA00023015"/>
    </source>
</evidence>
<keyword evidence="4" id="KW-0804">Transcription</keyword>
<keyword evidence="3" id="KW-0238">DNA-binding</keyword>
<dbReference type="Gene3D" id="1.10.10.10">
    <property type="entry name" value="Winged helix-like DNA-binding domain superfamily/Winged helix DNA-binding domain"/>
    <property type="match status" value="1"/>
</dbReference>
<dbReference type="GO" id="GO:0003700">
    <property type="term" value="F:DNA-binding transcription factor activity"/>
    <property type="evidence" value="ECO:0007669"/>
    <property type="project" value="InterPro"/>
</dbReference>
<comment type="similarity">
    <text evidence="1">Belongs to the LysR transcriptional regulatory family.</text>
</comment>
<dbReference type="SUPFAM" id="SSF46785">
    <property type="entry name" value="Winged helix' DNA-binding domain"/>
    <property type="match status" value="1"/>
</dbReference>
<dbReference type="GO" id="GO:0000976">
    <property type="term" value="F:transcription cis-regulatory region binding"/>
    <property type="evidence" value="ECO:0007669"/>
    <property type="project" value="TreeGrafter"/>
</dbReference>
<evidence type="ECO:0000313" key="7">
    <source>
        <dbReference type="Proteomes" id="UP000250928"/>
    </source>
</evidence>
<feature type="domain" description="HTH lysR-type" evidence="5">
    <location>
        <begin position="1"/>
        <end position="58"/>
    </location>
</feature>
<evidence type="ECO:0000259" key="5">
    <source>
        <dbReference type="PROSITE" id="PS50931"/>
    </source>
</evidence>
<evidence type="ECO:0000256" key="3">
    <source>
        <dbReference type="ARBA" id="ARBA00023125"/>
    </source>
</evidence>
<evidence type="ECO:0000313" key="6">
    <source>
        <dbReference type="EMBL" id="PUE04247.1"/>
    </source>
</evidence>
<dbReference type="Pfam" id="PF00126">
    <property type="entry name" value="HTH_1"/>
    <property type="match status" value="1"/>
</dbReference>
<evidence type="ECO:0000256" key="1">
    <source>
        <dbReference type="ARBA" id="ARBA00009437"/>
    </source>
</evidence>
<dbReference type="Proteomes" id="UP000250928">
    <property type="component" value="Unassembled WGS sequence"/>
</dbReference>
<dbReference type="PANTHER" id="PTHR30126:SF21">
    <property type="entry name" value="TRANSCRIPTIONAL REGULATOR-RELATED"/>
    <property type="match status" value="1"/>
</dbReference>
<gene>
    <name evidence="6" type="ORF">C3L24_03590</name>
</gene>